<evidence type="ECO:0000313" key="2">
    <source>
        <dbReference type="EMBL" id="SIR07396.1"/>
    </source>
</evidence>
<feature type="region of interest" description="Disordered" evidence="1">
    <location>
        <begin position="31"/>
        <end position="50"/>
    </location>
</feature>
<keyword evidence="3" id="KW-1185">Reference proteome</keyword>
<evidence type="ECO:0000256" key="1">
    <source>
        <dbReference type="SAM" id="MobiDB-lite"/>
    </source>
</evidence>
<evidence type="ECO:0008006" key="4">
    <source>
        <dbReference type="Google" id="ProtNLM"/>
    </source>
</evidence>
<feature type="compositionally biased region" description="Basic and acidic residues" evidence="1">
    <location>
        <begin position="31"/>
        <end position="42"/>
    </location>
</feature>
<sequence>MAEILIQRHHHSSNLRMARHTDETWEYRTLRPPRGSEKKEAIDPTSELNEYGEEGWELVETIEYVGGGTKFLVFKRPARRDDGDVDE</sequence>
<dbReference type="Proteomes" id="UP000186914">
    <property type="component" value="Unassembled WGS sequence"/>
</dbReference>
<protein>
    <recommendedName>
        <fullName evidence="4">DUF4177 domain-containing protein</fullName>
    </recommendedName>
</protein>
<reference evidence="3" key="1">
    <citation type="submission" date="2017-01" db="EMBL/GenBank/DDBJ databases">
        <authorList>
            <person name="Varghese N."/>
            <person name="Submissions S."/>
        </authorList>
    </citation>
    <scope>NUCLEOTIDE SEQUENCE [LARGE SCALE GENOMIC DNA]</scope>
    <source>
        <strain evidence="3">CGMCC 1.7737</strain>
    </source>
</reference>
<dbReference type="EMBL" id="FTNO01000001">
    <property type="protein sequence ID" value="SIR07396.1"/>
    <property type="molecule type" value="Genomic_DNA"/>
</dbReference>
<dbReference type="InterPro" id="IPR025234">
    <property type="entry name" value="YjzH-like"/>
</dbReference>
<dbReference type="Pfam" id="PF13783">
    <property type="entry name" value="DUF4177"/>
    <property type="match status" value="1"/>
</dbReference>
<gene>
    <name evidence="2" type="ORF">SAMN05421858_1325</name>
</gene>
<name>A0A1N6XYN3_9EURY</name>
<evidence type="ECO:0000313" key="3">
    <source>
        <dbReference type="Proteomes" id="UP000186914"/>
    </source>
</evidence>
<dbReference type="AlphaFoldDB" id="A0A1N6XYN3"/>
<organism evidence="2 3">
    <name type="scientific">Haladaptatus litoreus</name>
    <dbReference type="NCBI Taxonomy" id="553468"/>
    <lineage>
        <taxon>Archaea</taxon>
        <taxon>Methanobacteriati</taxon>
        <taxon>Methanobacteriota</taxon>
        <taxon>Stenosarchaea group</taxon>
        <taxon>Halobacteria</taxon>
        <taxon>Halobacteriales</taxon>
        <taxon>Haladaptataceae</taxon>
        <taxon>Haladaptatus</taxon>
    </lineage>
</organism>
<accession>A0A1N6XYN3</accession>
<proteinExistence type="predicted"/>